<dbReference type="Gene3D" id="3.30.200.20">
    <property type="entry name" value="Phosphorylase Kinase, domain 1"/>
    <property type="match status" value="2"/>
</dbReference>
<dbReference type="InterPro" id="IPR000719">
    <property type="entry name" value="Prot_kinase_dom"/>
</dbReference>
<feature type="compositionally biased region" description="Basic and acidic residues" evidence="6">
    <location>
        <begin position="1"/>
        <end position="11"/>
    </location>
</feature>
<keyword evidence="8" id="KW-1185">Reference proteome</keyword>
<protein>
    <submittedName>
        <fullName evidence="9">Protein kinase domain-containing protein</fullName>
    </submittedName>
</protein>
<reference evidence="9" key="1">
    <citation type="submission" date="2016-11" db="UniProtKB">
        <authorList>
            <consortium name="WormBaseParasite"/>
        </authorList>
    </citation>
    <scope>IDENTIFICATION</scope>
</reference>
<keyword evidence="1" id="KW-0723">Serine/threonine-protein kinase</keyword>
<dbReference type="GO" id="GO:0004674">
    <property type="term" value="F:protein serine/threonine kinase activity"/>
    <property type="evidence" value="ECO:0007669"/>
    <property type="project" value="UniProtKB-KW"/>
</dbReference>
<sequence length="598" mass="66008">VRDQSPHKDGAQHPGGRGPPFDREGCTTPSRPRASSYLILEFLRGGDLFTRLSKEIMFTEEDVKFYLAEAGPGAEPPAWPRPSSIATLNRRNILLGHIKLTDFGLSKESVFDDSSKTYLFLRDSGVHGPRSGKVTVQLSDWWSYGVAHVRDASPARCRSRAALARRRCTRLLKAKLAMPQFLSADAQSLLRALFKRNPGNRLGSGPNGIAELKICSRADDTFYFDNEYTNRTPQDSPCMPPFCHGQRTVPRLLLRGPLLLTQQQQNQQSALDDADSIEANDGDAAAAIAVKNVCRLRGVKTSPFLTDYELKEQLGCGSFSEPPLRAQGVWRELRCQDYRLRQTRSARRGRNFAALLEHSNIVSLYDVYASAGKVYLVMEMLWGKSFFSEREASAVLDVVCRTISYLHSQGVVCDFGFAKQLRADNGLLMTPCYTASFGYSAACDVWSAGVLLYTMLAGQTPYAHGPADPAEEILNRIETGRVELEGGNWSPCHPLAKSSEIWTTNTPAPQDLVRRMLHVDPASASLRPRYCSTPGWRIVPLCRCFASLCAKRPARCSALCARTFAAVNSTSTGARQQRPRRCRSSGSAGARAAKRGSV</sequence>
<evidence type="ECO:0000256" key="1">
    <source>
        <dbReference type="ARBA" id="ARBA00022527"/>
    </source>
</evidence>
<feature type="region of interest" description="Disordered" evidence="6">
    <location>
        <begin position="570"/>
        <end position="598"/>
    </location>
</feature>
<feature type="domain" description="Protein kinase" evidence="7">
    <location>
        <begin position="1"/>
        <end position="223"/>
    </location>
</feature>
<evidence type="ECO:0000256" key="3">
    <source>
        <dbReference type="ARBA" id="ARBA00022741"/>
    </source>
</evidence>
<keyword evidence="3" id="KW-0547">Nucleotide-binding</keyword>
<dbReference type="Gene3D" id="1.10.510.10">
    <property type="entry name" value="Transferase(Phosphotransferase) domain 1"/>
    <property type="match status" value="2"/>
</dbReference>
<keyword evidence="4" id="KW-0418">Kinase</keyword>
<dbReference type="InterPro" id="IPR011009">
    <property type="entry name" value="Kinase-like_dom_sf"/>
</dbReference>
<feature type="domain" description="Protein kinase" evidence="7">
    <location>
        <begin position="308"/>
        <end position="536"/>
    </location>
</feature>
<dbReference type="PANTHER" id="PTHR24351">
    <property type="entry name" value="RIBOSOMAL PROTEIN S6 KINASE"/>
    <property type="match status" value="1"/>
</dbReference>
<dbReference type="AlphaFoldDB" id="A0A1I8FDW5"/>
<evidence type="ECO:0000313" key="9">
    <source>
        <dbReference type="WBParaSite" id="maker-unitig_30825-snap-gene-0.2-mRNA-1"/>
    </source>
</evidence>
<dbReference type="Proteomes" id="UP000095280">
    <property type="component" value="Unplaced"/>
</dbReference>
<dbReference type="Pfam" id="PF00069">
    <property type="entry name" value="Pkinase"/>
    <property type="match status" value="2"/>
</dbReference>
<keyword evidence="2" id="KW-0808">Transferase</keyword>
<evidence type="ECO:0000256" key="2">
    <source>
        <dbReference type="ARBA" id="ARBA00022679"/>
    </source>
</evidence>
<evidence type="ECO:0000313" key="8">
    <source>
        <dbReference type="Proteomes" id="UP000095280"/>
    </source>
</evidence>
<evidence type="ECO:0000259" key="7">
    <source>
        <dbReference type="PROSITE" id="PS50011"/>
    </source>
</evidence>
<feature type="region of interest" description="Disordered" evidence="6">
    <location>
        <begin position="1"/>
        <end position="30"/>
    </location>
</feature>
<keyword evidence="5" id="KW-0067">ATP-binding</keyword>
<dbReference type="GO" id="GO:0005524">
    <property type="term" value="F:ATP binding"/>
    <property type="evidence" value="ECO:0007669"/>
    <property type="project" value="UniProtKB-KW"/>
</dbReference>
<name>A0A1I8FDW5_9PLAT</name>
<evidence type="ECO:0000256" key="5">
    <source>
        <dbReference type="ARBA" id="ARBA00022840"/>
    </source>
</evidence>
<accession>A0A1I8FDW5</accession>
<proteinExistence type="predicted"/>
<evidence type="ECO:0000256" key="6">
    <source>
        <dbReference type="SAM" id="MobiDB-lite"/>
    </source>
</evidence>
<dbReference type="SUPFAM" id="SSF56112">
    <property type="entry name" value="Protein kinase-like (PK-like)"/>
    <property type="match status" value="2"/>
</dbReference>
<dbReference type="WBParaSite" id="maker-unitig_30825-snap-gene-0.2-mRNA-1">
    <property type="protein sequence ID" value="maker-unitig_30825-snap-gene-0.2-mRNA-1"/>
    <property type="gene ID" value="maker-unitig_30825-snap-gene-0.2"/>
</dbReference>
<evidence type="ECO:0000256" key="4">
    <source>
        <dbReference type="ARBA" id="ARBA00022777"/>
    </source>
</evidence>
<dbReference type="PROSITE" id="PS50011">
    <property type="entry name" value="PROTEIN_KINASE_DOM"/>
    <property type="match status" value="2"/>
</dbReference>
<organism evidence="8 9">
    <name type="scientific">Macrostomum lignano</name>
    <dbReference type="NCBI Taxonomy" id="282301"/>
    <lineage>
        <taxon>Eukaryota</taxon>
        <taxon>Metazoa</taxon>
        <taxon>Spiralia</taxon>
        <taxon>Lophotrochozoa</taxon>
        <taxon>Platyhelminthes</taxon>
        <taxon>Rhabditophora</taxon>
        <taxon>Macrostomorpha</taxon>
        <taxon>Macrostomida</taxon>
        <taxon>Macrostomidae</taxon>
        <taxon>Macrostomum</taxon>
    </lineage>
</organism>